<dbReference type="EMBL" id="CP022313">
    <property type="protein sequence ID" value="AXJ08184.1"/>
    <property type="molecule type" value="Genomic_DNA"/>
</dbReference>
<evidence type="ECO:0000256" key="1">
    <source>
        <dbReference type="SAM" id="MobiDB-lite"/>
    </source>
</evidence>
<gene>
    <name evidence="2" type="ORF">CFN16_26475</name>
</gene>
<organism evidence="2 3">
    <name type="scientific">Pseudomonas fluorescens</name>
    <dbReference type="NCBI Taxonomy" id="294"/>
    <lineage>
        <taxon>Bacteria</taxon>
        <taxon>Pseudomonadati</taxon>
        <taxon>Pseudomonadota</taxon>
        <taxon>Gammaproteobacteria</taxon>
        <taxon>Pseudomonadales</taxon>
        <taxon>Pseudomonadaceae</taxon>
        <taxon>Pseudomonas</taxon>
    </lineage>
</organism>
<protein>
    <submittedName>
        <fullName evidence="2">Uncharacterized protein</fullName>
    </submittedName>
</protein>
<evidence type="ECO:0000313" key="2">
    <source>
        <dbReference type="EMBL" id="AXJ08184.1"/>
    </source>
</evidence>
<accession>A0A345V632</accession>
<proteinExistence type="predicted"/>
<evidence type="ECO:0000313" key="3">
    <source>
        <dbReference type="Proteomes" id="UP000254535"/>
    </source>
</evidence>
<name>A0A345V632_PSEFL</name>
<dbReference type="Proteomes" id="UP000254535">
    <property type="component" value="Chromosome"/>
</dbReference>
<feature type="region of interest" description="Disordered" evidence="1">
    <location>
        <begin position="1"/>
        <end position="20"/>
    </location>
</feature>
<sequence length="72" mass="7697">MYPGEKWQGGEQPGADPHGKNAVAAEQALGTGLRGRYASIAAPLITHSCDVKRSQDDHELFESSVDDQSCPD</sequence>
<reference evidence="2 3" key="1">
    <citation type="submission" date="2017-07" db="EMBL/GenBank/DDBJ databases">
        <title>Genome sequence of Pseudomonas NEP1.</title>
        <authorList>
            <person name="Nascimento F.X."/>
        </authorList>
    </citation>
    <scope>NUCLEOTIDE SEQUENCE [LARGE SCALE GENOMIC DNA]</scope>
    <source>
        <strain evidence="2 3">NEP1</strain>
    </source>
</reference>
<dbReference type="AlphaFoldDB" id="A0A345V632"/>